<organism evidence="3 4">
    <name type="scientific">Nocardioides caeni</name>
    <dbReference type="NCBI Taxonomy" id="574700"/>
    <lineage>
        <taxon>Bacteria</taxon>
        <taxon>Bacillati</taxon>
        <taxon>Actinomycetota</taxon>
        <taxon>Actinomycetes</taxon>
        <taxon>Propionibacteriales</taxon>
        <taxon>Nocardioidaceae</taxon>
        <taxon>Nocardioides</taxon>
    </lineage>
</organism>
<reference evidence="3 4" key="1">
    <citation type="journal article" date="2009" name="Int. J. Syst. Evol. Microbiol.">
        <title>Nocardioides caeni sp. nov., isolated from wastewater.</title>
        <authorList>
            <person name="Yoon J.H."/>
            <person name="Kang S.J."/>
            <person name="Park S."/>
            <person name="Kim W."/>
            <person name="Oh T.K."/>
        </authorList>
    </citation>
    <scope>NUCLEOTIDE SEQUENCE [LARGE SCALE GENOMIC DNA]</scope>
    <source>
        <strain evidence="3 4">DSM 23134</strain>
    </source>
</reference>
<feature type="region of interest" description="Disordered" evidence="1">
    <location>
        <begin position="114"/>
        <end position="145"/>
    </location>
</feature>
<feature type="domain" description="CobQ/CobB/MinD/ParA nucleotide binding" evidence="2">
    <location>
        <begin position="153"/>
        <end position="341"/>
    </location>
</feature>
<accession>A0A4S8NSC7</accession>
<dbReference type="Pfam" id="PF01656">
    <property type="entry name" value="CbiA"/>
    <property type="match status" value="1"/>
</dbReference>
<evidence type="ECO:0000259" key="2">
    <source>
        <dbReference type="Pfam" id="PF01656"/>
    </source>
</evidence>
<dbReference type="GO" id="GO:0005524">
    <property type="term" value="F:ATP binding"/>
    <property type="evidence" value="ECO:0007669"/>
    <property type="project" value="TreeGrafter"/>
</dbReference>
<comment type="caution">
    <text evidence="3">The sequence shown here is derived from an EMBL/GenBank/DDBJ whole genome shotgun (WGS) entry which is preliminary data.</text>
</comment>
<name>A0A4S8NSC7_9ACTN</name>
<dbReference type="Proteomes" id="UP000307087">
    <property type="component" value="Unassembled WGS sequence"/>
</dbReference>
<dbReference type="RefSeq" id="WP_136560964.1">
    <property type="nucleotide sequence ID" value="NZ_STGW01000001.1"/>
</dbReference>
<dbReference type="GO" id="GO:0005829">
    <property type="term" value="C:cytosol"/>
    <property type="evidence" value="ECO:0007669"/>
    <property type="project" value="TreeGrafter"/>
</dbReference>
<dbReference type="InterPro" id="IPR027417">
    <property type="entry name" value="P-loop_NTPase"/>
</dbReference>
<evidence type="ECO:0000313" key="3">
    <source>
        <dbReference type="EMBL" id="THV18249.1"/>
    </source>
</evidence>
<evidence type="ECO:0000313" key="4">
    <source>
        <dbReference type="Proteomes" id="UP000307087"/>
    </source>
</evidence>
<dbReference type="InterPro" id="IPR002586">
    <property type="entry name" value="CobQ/CobB/MinD/ParA_Nub-bd_dom"/>
</dbReference>
<dbReference type="PANTHER" id="PTHR43384">
    <property type="entry name" value="SEPTUM SITE-DETERMINING PROTEIN MIND HOMOLOG, CHLOROPLASTIC-RELATED"/>
    <property type="match status" value="1"/>
</dbReference>
<dbReference type="SUPFAM" id="SSF52540">
    <property type="entry name" value="P-loop containing nucleoside triphosphate hydrolases"/>
    <property type="match status" value="1"/>
</dbReference>
<dbReference type="GO" id="GO:0016887">
    <property type="term" value="F:ATP hydrolysis activity"/>
    <property type="evidence" value="ECO:0007669"/>
    <property type="project" value="TreeGrafter"/>
</dbReference>
<protein>
    <recommendedName>
        <fullName evidence="2">CobQ/CobB/MinD/ParA nucleotide binding domain-containing protein</fullName>
    </recommendedName>
</protein>
<dbReference type="OrthoDB" id="3217709at2"/>
<gene>
    <name evidence="3" type="ORF">E9934_00990</name>
</gene>
<dbReference type="Gene3D" id="3.40.50.300">
    <property type="entry name" value="P-loop containing nucleotide triphosphate hydrolases"/>
    <property type="match status" value="1"/>
</dbReference>
<dbReference type="GO" id="GO:0051782">
    <property type="term" value="P:negative regulation of cell division"/>
    <property type="evidence" value="ECO:0007669"/>
    <property type="project" value="TreeGrafter"/>
</dbReference>
<proteinExistence type="predicted"/>
<dbReference type="GO" id="GO:0009898">
    <property type="term" value="C:cytoplasmic side of plasma membrane"/>
    <property type="evidence" value="ECO:0007669"/>
    <property type="project" value="TreeGrafter"/>
</dbReference>
<dbReference type="InterPro" id="IPR050625">
    <property type="entry name" value="ParA/MinD_ATPase"/>
</dbReference>
<dbReference type="EMBL" id="STGW01000001">
    <property type="protein sequence ID" value="THV18249.1"/>
    <property type="molecule type" value="Genomic_DNA"/>
</dbReference>
<evidence type="ECO:0000256" key="1">
    <source>
        <dbReference type="SAM" id="MobiDB-lite"/>
    </source>
</evidence>
<keyword evidence="4" id="KW-1185">Reference proteome</keyword>
<dbReference type="AlphaFoldDB" id="A0A4S8NSC7"/>
<sequence length="412" mass="42102">MIVTLLVSTGAAWEPAALASLAAHPGVVVLKRCVDLADLRASASTGQADVAVVGADLTGLDRSVVDQLLAHGVRPVGVTTDPEQTRARAGRVGLVTLVDADQVGGLGALVADLPADPTQPGGGPPGAGAVPRLPSAADPTVASPGEGGGRVLAVWGAAGAPGRTTLATGLAGELARRGLGTLLVDADPHGGAVAQQLGVLDEVSGLLAAARLVASGTLEERFATTQRRLSDRLRVLTGLPRPDRWVELRPGVLTELVEAARSQGQVVLDTGFSLEGDAGADVGRPGRNDLTREAVEVADEVLLVGGADPVGLARLARAVTELHEFRPDPPLRVVVNRMRPTLGWREPDVVAMLAGFGAVRSVHFLPDDQPAVDRALVSGRLLVETGESALSRAIGALLDAMVAPSPPAPSRR</sequence>
<dbReference type="PANTHER" id="PTHR43384:SF11">
    <property type="entry name" value="SEPTUM SITE DETERMINING PROTEIN"/>
    <property type="match status" value="1"/>
</dbReference>